<dbReference type="Pfam" id="PF13025">
    <property type="entry name" value="DUF3886"/>
    <property type="match status" value="1"/>
</dbReference>
<evidence type="ECO:0000313" key="2">
    <source>
        <dbReference type="EMBL" id="KAB7708849.1"/>
    </source>
</evidence>
<name>A0A6I1FJF8_9BACI</name>
<evidence type="ECO:0000313" key="3">
    <source>
        <dbReference type="Proteomes" id="UP000429595"/>
    </source>
</evidence>
<protein>
    <submittedName>
        <fullName evidence="2">DUF3886 domain-containing protein</fullName>
    </submittedName>
</protein>
<dbReference type="InterPro" id="IPR024980">
    <property type="entry name" value="DUF3886"/>
</dbReference>
<feature type="compositionally biased region" description="Basic and acidic residues" evidence="1">
    <location>
        <begin position="40"/>
        <end position="70"/>
    </location>
</feature>
<feature type="region of interest" description="Disordered" evidence="1">
    <location>
        <begin position="1"/>
        <end position="26"/>
    </location>
</feature>
<sequence length="84" mass="10189">MKKRKQSKVNEKPQEKQDQLTLKDTLNAGVLEQLKEKQKKLKAEEEEKQAAAEQKKREERRQRERNKSFEELLNESSMDWKKFK</sequence>
<comment type="caution">
    <text evidence="2">The sequence shown here is derived from an EMBL/GenBank/DDBJ whole genome shotgun (WGS) entry which is preliminary data.</text>
</comment>
<dbReference type="AlphaFoldDB" id="A0A6I1FJF8"/>
<organism evidence="2 3">
    <name type="scientific">Bacillus aerolatus</name>
    <dbReference type="NCBI Taxonomy" id="2653354"/>
    <lineage>
        <taxon>Bacteria</taxon>
        <taxon>Bacillati</taxon>
        <taxon>Bacillota</taxon>
        <taxon>Bacilli</taxon>
        <taxon>Bacillales</taxon>
        <taxon>Bacillaceae</taxon>
        <taxon>Bacillus</taxon>
    </lineage>
</organism>
<dbReference type="Proteomes" id="UP000429595">
    <property type="component" value="Unassembled WGS sequence"/>
</dbReference>
<proteinExistence type="predicted"/>
<evidence type="ECO:0000256" key="1">
    <source>
        <dbReference type="SAM" id="MobiDB-lite"/>
    </source>
</evidence>
<keyword evidence="3" id="KW-1185">Reference proteome</keyword>
<feature type="region of interest" description="Disordered" evidence="1">
    <location>
        <begin position="40"/>
        <end position="84"/>
    </location>
</feature>
<gene>
    <name evidence="2" type="ORF">F9802_01505</name>
</gene>
<reference evidence="2 3" key="1">
    <citation type="submission" date="2019-10" db="EMBL/GenBank/DDBJ databases">
        <title>Bacillus aerolatum sp. nov., isolated from bioaerosol of sport playgrounds.</title>
        <authorList>
            <person name="Chen P."/>
            <person name="Zhang G."/>
        </authorList>
    </citation>
    <scope>NUCLEOTIDE SEQUENCE [LARGE SCALE GENOMIC DNA]</scope>
    <source>
        <strain evidence="2 3">CX253</strain>
    </source>
</reference>
<feature type="compositionally biased region" description="Basic and acidic residues" evidence="1">
    <location>
        <begin position="8"/>
        <end position="18"/>
    </location>
</feature>
<accession>A0A6I1FJF8</accession>
<dbReference type="EMBL" id="WEIO01000001">
    <property type="protein sequence ID" value="KAB7708849.1"/>
    <property type="molecule type" value="Genomic_DNA"/>
</dbReference>
<dbReference type="RefSeq" id="WP_152149376.1">
    <property type="nucleotide sequence ID" value="NZ_WEIO01000001.1"/>
</dbReference>